<dbReference type="InterPro" id="IPR038530">
    <property type="entry name" value="NiFe-hyd_HybE_sf"/>
</dbReference>
<reference evidence="2" key="1">
    <citation type="journal article" name="DNA Res.">
        <title>The physiological potential of anammox bacteria as revealed by their core genome structure.</title>
        <authorList>
            <person name="Okubo T."/>
            <person name="Toyoda A."/>
            <person name="Fukuhara K."/>
            <person name="Uchiyama I."/>
            <person name="Harigaya Y."/>
            <person name="Kuroiwa M."/>
            <person name="Suzuki T."/>
            <person name="Murakami Y."/>
            <person name="Suwa Y."/>
            <person name="Takami H."/>
        </authorList>
    </citation>
    <scope>NUCLEOTIDE SEQUENCE</scope>
    <source>
        <strain evidence="2">317325-3</strain>
    </source>
</reference>
<feature type="region of interest" description="Disordered" evidence="1">
    <location>
        <begin position="144"/>
        <end position="169"/>
    </location>
</feature>
<evidence type="ECO:0000256" key="1">
    <source>
        <dbReference type="SAM" id="MobiDB-lite"/>
    </source>
</evidence>
<organism evidence="2 3">
    <name type="scientific">Candidatus Desulfobacillus denitrificans</name>
    <dbReference type="NCBI Taxonomy" id="2608985"/>
    <lineage>
        <taxon>Bacteria</taxon>
        <taxon>Pseudomonadati</taxon>
        <taxon>Pseudomonadota</taxon>
        <taxon>Betaproteobacteria</taxon>
        <taxon>Candidatus Desulfobacillus</taxon>
    </lineage>
</organism>
<dbReference type="NCBIfam" id="TIGR03993">
    <property type="entry name" value="hydrog_HybE"/>
    <property type="match status" value="1"/>
</dbReference>
<evidence type="ECO:0000313" key="3">
    <source>
        <dbReference type="Proteomes" id="UP000662914"/>
    </source>
</evidence>
<sequence>MSASGSAAALRAHAEDPSRLLEAAFRRIQAETMDDVPILNPALSVEAVGFARWQGHWLGILVTPWFMNLVLVPGGTGSWLSAAPGQRLFRKFPSGDFAFLGSEEPEVGEFQSCSLFSPMGRFADQVAAREVALAVLEALQRETAAAAPQAPKKATFDDPKQAALERPMSKREFLGGVFRRSSGAVRPE</sequence>
<protein>
    <recommendedName>
        <fullName evidence="4">[NiFe]-hydrogenase assembly, chaperone, HybE</fullName>
    </recommendedName>
</protein>
<feature type="compositionally biased region" description="Low complexity" evidence="1">
    <location>
        <begin position="144"/>
        <end position="153"/>
    </location>
</feature>
<dbReference type="Pfam" id="PF11939">
    <property type="entry name" value="NiFe-hyd_HybE"/>
    <property type="match status" value="1"/>
</dbReference>
<dbReference type="EMBL" id="AP021857">
    <property type="protein sequence ID" value="BBO20471.1"/>
    <property type="molecule type" value="Genomic_DNA"/>
</dbReference>
<gene>
    <name evidence="2" type="ORF">DSYM_11700</name>
</gene>
<evidence type="ECO:0000313" key="2">
    <source>
        <dbReference type="EMBL" id="BBO20471.1"/>
    </source>
</evidence>
<dbReference type="KEGG" id="ddz:DSYM_11700"/>
<name>A0A809S484_9PROT</name>
<proteinExistence type="predicted"/>
<dbReference type="Gene3D" id="3.30.1460.40">
    <property type="entry name" value="[NiFe]-hydrogenase assembly chaperone, HybE"/>
    <property type="match status" value="1"/>
</dbReference>
<dbReference type="Proteomes" id="UP000662914">
    <property type="component" value="Chromosome"/>
</dbReference>
<dbReference type="AlphaFoldDB" id="A0A809S484"/>
<accession>A0A809S484</accession>
<evidence type="ECO:0008006" key="4">
    <source>
        <dbReference type="Google" id="ProtNLM"/>
    </source>
</evidence>
<dbReference type="InterPro" id="IPR023994">
    <property type="entry name" value="NiFe-hyd_HybE"/>
</dbReference>